<comment type="caution">
    <text evidence="1">The sequence shown here is derived from an EMBL/GenBank/DDBJ whole genome shotgun (WGS) entry which is preliminary data.</text>
</comment>
<proteinExistence type="predicted"/>
<evidence type="ECO:0000313" key="2">
    <source>
        <dbReference type="Proteomes" id="UP001057402"/>
    </source>
</evidence>
<dbReference type="Proteomes" id="UP001057402">
    <property type="component" value="Chromosome 7"/>
</dbReference>
<gene>
    <name evidence="1" type="ORF">MLD38_023888</name>
</gene>
<evidence type="ECO:0000313" key="1">
    <source>
        <dbReference type="EMBL" id="KAI4338880.1"/>
    </source>
</evidence>
<reference evidence="2" key="1">
    <citation type="journal article" date="2023" name="Front. Plant Sci.">
        <title>Chromosomal-level genome assembly of Melastoma candidum provides insights into trichome evolution.</title>
        <authorList>
            <person name="Zhong Y."/>
            <person name="Wu W."/>
            <person name="Sun C."/>
            <person name="Zou P."/>
            <person name="Liu Y."/>
            <person name="Dai S."/>
            <person name="Zhou R."/>
        </authorList>
    </citation>
    <scope>NUCLEOTIDE SEQUENCE [LARGE SCALE GENOMIC DNA]</scope>
</reference>
<accession>A0ACB9NRL8</accession>
<protein>
    <submittedName>
        <fullName evidence="1">Uncharacterized protein</fullName>
    </submittedName>
</protein>
<keyword evidence="2" id="KW-1185">Reference proteome</keyword>
<dbReference type="EMBL" id="CM042886">
    <property type="protein sequence ID" value="KAI4338880.1"/>
    <property type="molecule type" value="Genomic_DNA"/>
</dbReference>
<sequence length="113" mass="12101">MGAPAKGPPFIIFSLLSLLSLGVHVRSICNGSVGDCSHGGGMVEFMMDSEINTRMFLLEDRKYISLGALRKDQPVCGDGSSGDAYGRDGGCIPPPSNPYTRGCSKYYRCRSDS</sequence>
<organism evidence="1 2">
    <name type="scientific">Melastoma candidum</name>
    <dbReference type="NCBI Taxonomy" id="119954"/>
    <lineage>
        <taxon>Eukaryota</taxon>
        <taxon>Viridiplantae</taxon>
        <taxon>Streptophyta</taxon>
        <taxon>Embryophyta</taxon>
        <taxon>Tracheophyta</taxon>
        <taxon>Spermatophyta</taxon>
        <taxon>Magnoliopsida</taxon>
        <taxon>eudicotyledons</taxon>
        <taxon>Gunneridae</taxon>
        <taxon>Pentapetalae</taxon>
        <taxon>rosids</taxon>
        <taxon>malvids</taxon>
        <taxon>Myrtales</taxon>
        <taxon>Melastomataceae</taxon>
        <taxon>Melastomatoideae</taxon>
        <taxon>Melastomateae</taxon>
        <taxon>Melastoma</taxon>
    </lineage>
</organism>
<name>A0ACB9NRL8_9MYRT</name>